<accession>A0A5C8PP88</accession>
<comment type="caution">
    <text evidence="1">The sequence shown here is derived from an EMBL/GenBank/DDBJ whole genome shotgun (WGS) entry which is preliminary data.</text>
</comment>
<dbReference type="OrthoDB" id="7065154at2"/>
<reference evidence="1 2" key="1">
    <citation type="submission" date="2019-06" db="EMBL/GenBank/DDBJ databases">
        <title>New taxonomy in bacterial strain CC-CFT640, isolated from vineyard.</title>
        <authorList>
            <person name="Lin S.-Y."/>
            <person name="Tsai C.-F."/>
            <person name="Young C.-C."/>
        </authorList>
    </citation>
    <scope>NUCLEOTIDE SEQUENCE [LARGE SCALE GENOMIC DNA]</scope>
    <source>
        <strain evidence="1 2">CC-CFT640</strain>
    </source>
</reference>
<evidence type="ECO:0000313" key="1">
    <source>
        <dbReference type="EMBL" id="TXL76009.1"/>
    </source>
</evidence>
<dbReference type="AlphaFoldDB" id="A0A5C8PP88"/>
<evidence type="ECO:0000313" key="2">
    <source>
        <dbReference type="Proteomes" id="UP000321638"/>
    </source>
</evidence>
<dbReference type="Proteomes" id="UP000321638">
    <property type="component" value="Unassembled WGS sequence"/>
</dbReference>
<keyword evidence="2" id="KW-1185">Reference proteome</keyword>
<organism evidence="1 2">
    <name type="scientific">Vineibacter terrae</name>
    <dbReference type="NCBI Taxonomy" id="2586908"/>
    <lineage>
        <taxon>Bacteria</taxon>
        <taxon>Pseudomonadati</taxon>
        <taxon>Pseudomonadota</taxon>
        <taxon>Alphaproteobacteria</taxon>
        <taxon>Hyphomicrobiales</taxon>
        <taxon>Vineibacter</taxon>
    </lineage>
</organism>
<sequence>MATRPLNIQDPSLLNHMRLMDAQVFAQAAALYRVYIAVRRTNTAALQYIGKPRYIPKMLDCKAKTADFDVIVNGKLYKTAGLVVDPTIVGSGAYKGGKHVKALSEWEKFRPHLGPAVAANGQPPMYLPAHRSYLVQTDPSHIHYGCVMHCKSGLRTAGHFVHGDYDLFSVVPVGDKGSNVFVEEERMGVPHARGKDLLDVQTYINAHIGSPMVRHGEQEHFSDSADEEIDVFFPDGVTVKSYLDAAAIRELYAQEFAGRTLHKAGTQTTSAGGLWKRG</sequence>
<gene>
    <name evidence="1" type="ORF">FHP25_13020</name>
</gene>
<dbReference type="EMBL" id="VDUZ01000012">
    <property type="protein sequence ID" value="TXL76009.1"/>
    <property type="molecule type" value="Genomic_DNA"/>
</dbReference>
<proteinExistence type="predicted"/>
<protein>
    <submittedName>
        <fullName evidence="1">Uncharacterized protein</fullName>
    </submittedName>
</protein>
<dbReference type="RefSeq" id="WP_147847370.1">
    <property type="nucleotide sequence ID" value="NZ_VDUZ01000012.1"/>
</dbReference>
<name>A0A5C8PP88_9HYPH</name>